<keyword evidence="3" id="KW-1185">Reference proteome</keyword>
<gene>
    <name evidence="2" type="ORF">F3Y22_tig00113124pilonHSYRG00065</name>
</gene>
<dbReference type="CDD" id="cd09272">
    <property type="entry name" value="RNase_HI_RT_Ty1"/>
    <property type="match status" value="1"/>
</dbReference>
<sequence length="416" mass="46748">MVTVRTVLALASIHQWPLFQMDVYNAFLQGDLVEEVYMSLPEGFCSQGEPRVCRLHKSLYGLKQASRQWNMKLTEALLEAEYSQSKFDYSLFTKSQGSKIVIMLIYVDDLLITGNDSGLIEELKGILNRNFKMKDLGKLRLVSEDELLKEKTSYQRLIGKLIYLTSTRPDIAYSVQLLSQFMQQPRKIHLDAALRVVRYIKSSPDQGVLLSAESQSQLQAFCDSDWATCPMTRRSVTGFCVKLGDSLLSWKSKKQNTIARSSAEVEYLRMAMTAAEIVWLTGILDQIMDPHLKGKITPECFKKFAETAMKYVADQGIERPLMGHVLWNLEFALQLHESVEERGKGIDEMDMEEGSYDGTCKGKKDPNATMGFDGNVMDSRSGGMSMSMGGHSLASNDSDGLTPSAFFSQIMNPKGH</sequence>
<dbReference type="Pfam" id="PF07727">
    <property type="entry name" value="RVT_2"/>
    <property type="match status" value="1"/>
</dbReference>
<dbReference type="InterPro" id="IPR043502">
    <property type="entry name" value="DNA/RNA_pol_sf"/>
</dbReference>
<comment type="caution">
    <text evidence="2">The sequence shown here is derived from an EMBL/GenBank/DDBJ whole genome shotgun (WGS) entry which is preliminary data.</text>
</comment>
<protein>
    <recommendedName>
        <fullName evidence="1">Reverse transcriptase Ty1/copia-type domain-containing protein</fullName>
    </recommendedName>
</protein>
<dbReference type="AlphaFoldDB" id="A0A6A2WPS3"/>
<reference evidence="2" key="1">
    <citation type="submission" date="2019-09" db="EMBL/GenBank/DDBJ databases">
        <title>Draft genome information of white flower Hibiscus syriacus.</title>
        <authorList>
            <person name="Kim Y.-M."/>
        </authorList>
    </citation>
    <scope>NUCLEOTIDE SEQUENCE [LARGE SCALE GENOMIC DNA]</scope>
    <source>
        <strain evidence="2">YM2019G1</strain>
    </source>
</reference>
<proteinExistence type="predicted"/>
<evidence type="ECO:0000313" key="2">
    <source>
        <dbReference type="EMBL" id="KAE8662792.1"/>
    </source>
</evidence>
<accession>A0A6A2WPS3</accession>
<dbReference type="InterPro" id="IPR013103">
    <property type="entry name" value="RVT_2"/>
</dbReference>
<dbReference type="PANTHER" id="PTHR11439:SF499">
    <property type="entry name" value="PPC DOMAIN-CONTAINING PROTEIN"/>
    <property type="match status" value="1"/>
</dbReference>
<dbReference type="Proteomes" id="UP000436088">
    <property type="component" value="Unassembled WGS sequence"/>
</dbReference>
<dbReference type="EMBL" id="VEPZ02001693">
    <property type="protein sequence ID" value="KAE8662792.1"/>
    <property type="molecule type" value="Genomic_DNA"/>
</dbReference>
<organism evidence="2 3">
    <name type="scientific">Hibiscus syriacus</name>
    <name type="common">Rose of Sharon</name>
    <dbReference type="NCBI Taxonomy" id="106335"/>
    <lineage>
        <taxon>Eukaryota</taxon>
        <taxon>Viridiplantae</taxon>
        <taxon>Streptophyta</taxon>
        <taxon>Embryophyta</taxon>
        <taxon>Tracheophyta</taxon>
        <taxon>Spermatophyta</taxon>
        <taxon>Magnoliopsida</taxon>
        <taxon>eudicotyledons</taxon>
        <taxon>Gunneridae</taxon>
        <taxon>Pentapetalae</taxon>
        <taxon>rosids</taxon>
        <taxon>malvids</taxon>
        <taxon>Malvales</taxon>
        <taxon>Malvaceae</taxon>
        <taxon>Malvoideae</taxon>
        <taxon>Hibiscus</taxon>
    </lineage>
</organism>
<dbReference type="SUPFAM" id="SSF56672">
    <property type="entry name" value="DNA/RNA polymerases"/>
    <property type="match status" value="1"/>
</dbReference>
<name>A0A6A2WPS3_HIBSY</name>
<evidence type="ECO:0000313" key="3">
    <source>
        <dbReference type="Proteomes" id="UP000436088"/>
    </source>
</evidence>
<feature type="domain" description="Reverse transcriptase Ty1/copia-type" evidence="1">
    <location>
        <begin position="3"/>
        <end position="140"/>
    </location>
</feature>
<dbReference type="PANTHER" id="PTHR11439">
    <property type="entry name" value="GAG-POL-RELATED RETROTRANSPOSON"/>
    <property type="match status" value="1"/>
</dbReference>
<evidence type="ECO:0000259" key="1">
    <source>
        <dbReference type="Pfam" id="PF07727"/>
    </source>
</evidence>